<dbReference type="InterPro" id="IPR052949">
    <property type="entry name" value="PA_immunity-related"/>
</dbReference>
<evidence type="ECO:0000313" key="1">
    <source>
        <dbReference type="EMBL" id="TDX00327.1"/>
    </source>
</evidence>
<dbReference type="PANTHER" id="PTHR42999:SF1">
    <property type="entry name" value="PENTAPEPTIDE REPEAT-CONTAINING PROTEIN"/>
    <property type="match status" value="1"/>
</dbReference>
<dbReference type="Gene3D" id="2.160.20.80">
    <property type="entry name" value="E3 ubiquitin-protein ligase SopA"/>
    <property type="match status" value="1"/>
</dbReference>
<organism evidence="1 2">
    <name type="scientific">Dinghuibacter silviterrae</name>
    <dbReference type="NCBI Taxonomy" id="1539049"/>
    <lineage>
        <taxon>Bacteria</taxon>
        <taxon>Pseudomonadati</taxon>
        <taxon>Bacteroidota</taxon>
        <taxon>Chitinophagia</taxon>
        <taxon>Chitinophagales</taxon>
        <taxon>Chitinophagaceae</taxon>
        <taxon>Dinghuibacter</taxon>
    </lineage>
</organism>
<proteinExistence type="predicted"/>
<reference evidence="1 2" key="1">
    <citation type="submission" date="2019-03" db="EMBL/GenBank/DDBJ databases">
        <title>Genomic Encyclopedia of Type Strains, Phase IV (KMG-IV): sequencing the most valuable type-strain genomes for metagenomic binning, comparative biology and taxonomic classification.</title>
        <authorList>
            <person name="Goeker M."/>
        </authorList>
    </citation>
    <scope>NUCLEOTIDE SEQUENCE [LARGE SCALE GENOMIC DNA]</scope>
    <source>
        <strain evidence="1 2">DSM 100059</strain>
    </source>
</reference>
<dbReference type="EMBL" id="SODV01000001">
    <property type="protein sequence ID" value="TDX00327.1"/>
    <property type="molecule type" value="Genomic_DNA"/>
</dbReference>
<dbReference type="Pfam" id="PF13599">
    <property type="entry name" value="Pentapeptide_4"/>
    <property type="match status" value="1"/>
</dbReference>
<dbReference type="PANTHER" id="PTHR42999">
    <property type="entry name" value="ANTIBIOTIC RESISTANCE PROTEIN MCBG"/>
    <property type="match status" value="1"/>
</dbReference>
<dbReference type="AlphaFoldDB" id="A0A4R8DSG6"/>
<gene>
    <name evidence="1" type="ORF">EDB95_1348</name>
</gene>
<accession>A0A4R8DSG6</accession>
<sequence>MEGYTADKVFDQVDFGQTNLETGHFEQCRFDRCVFPDLSSRKFSECVFDGCNLSLAVLTNTAFRDVAFKRCRMWGLLFHHCVKFGTSFSFEDCSLNHSSFFGTKLKGTLFKDTQLHEVDFSEADLTEAVFDNCTLTKANFHDTLLTKADLRYAFDFVIDPEYNKVAKARFSAKGLAGLLQRYGIVVDS</sequence>
<keyword evidence="2" id="KW-1185">Reference proteome</keyword>
<protein>
    <submittedName>
        <fullName evidence="1">Uncharacterized protein YjbI with pentapeptide repeats</fullName>
    </submittedName>
</protein>
<dbReference type="Pfam" id="PF00805">
    <property type="entry name" value="Pentapeptide"/>
    <property type="match status" value="1"/>
</dbReference>
<dbReference type="SUPFAM" id="SSF141571">
    <property type="entry name" value="Pentapeptide repeat-like"/>
    <property type="match status" value="1"/>
</dbReference>
<comment type="caution">
    <text evidence="1">The sequence shown here is derived from an EMBL/GenBank/DDBJ whole genome shotgun (WGS) entry which is preliminary data.</text>
</comment>
<dbReference type="Proteomes" id="UP000294498">
    <property type="component" value="Unassembled WGS sequence"/>
</dbReference>
<dbReference type="RefSeq" id="WP_133991809.1">
    <property type="nucleotide sequence ID" value="NZ_SODV01000001.1"/>
</dbReference>
<dbReference type="InterPro" id="IPR001646">
    <property type="entry name" value="5peptide_repeat"/>
</dbReference>
<evidence type="ECO:0000313" key="2">
    <source>
        <dbReference type="Proteomes" id="UP000294498"/>
    </source>
</evidence>
<name>A0A4R8DSG6_9BACT</name>
<dbReference type="OrthoDB" id="67652at2"/>